<dbReference type="SUPFAM" id="SSF46689">
    <property type="entry name" value="Homeodomain-like"/>
    <property type="match status" value="1"/>
</dbReference>
<evidence type="ECO:0000313" key="5">
    <source>
        <dbReference type="Proteomes" id="UP000228945"/>
    </source>
</evidence>
<dbReference type="GO" id="GO:0003700">
    <property type="term" value="F:DNA-binding transcription factor activity"/>
    <property type="evidence" value="ECO:0007669"/>
    <property type="project" value="TreeGrafter"/>
</dbReference>
<feature type="DNA-binding region" description="H-T-H motif" evidence="2">
    <location>
        <begin position="39"/>
        <end position="58"/>
    </location>
</feature>
<dbReference type="EMBL" id="CP024201">
    <property type="protein sequence ID" value="ATQ44375.1"/>
    <property type="molecule type" value="Genomic_DNA"/>
</dbReference>
<dbReference type="AlphaFoldDB" id="A0A2D2B281"/>
<dbReference type="PANTHER" id="PTHR30055">
    <property type="entry name" value="HTH-TYPE TRANSCRIPTIONAL REGULATOR RUTR"/>
    <property type="match status" value="1"/>
</dbReference>
<dbReference type="PROSITE" id="PS50977">
    <property type="entry name" value="HTH_TETR_2"/>
    <property type="match status" value="1"/>
</dbReference>
<dbReference type="InterPro" id="IPR001647">
    <property type="entry name" value="HTH_TetR"/>
</dbReference>
<reference evidence="4 5" key="1">
    <citation type="submission" date="2017-10" db="EMBL/GenBank/DDBJ databases">
        <title>Genome sequence of Caulobacter mirabilis FWC38.</title>
        <authorList>
            <person name="Fiebig A."/>
            <person name="Crosson S."/>
        </authorList>
    </citation>
    <scope>NUCLEOTIDE SEQUENCE [LARGE SCALE GENOMIC DNA]</scope>
    <source>
        <strain evidence="4 5">FWC 38</strain>
    </source>
</reference>
<feature type="domain" description="HTH tetR-type" evidence="3">
    <location>
        <begin position="18"/>
        <end position="76"/>
    </location>
</feature>
<dbReference type="InterPro" id="IPR050109">
    <property type="entry name" value="HTH-type_TetR-like_transc_reg"/>
</dbReference>
<name>A0A2D2B281_9CAUL</name>
<gene>
    <name evidence="4" type="ORF">CSW64_19285</name>
</gene>
<proteinExistence type="predicted"/>
<dbReference type="Proteomes" id="UP000228945">
    <property type="component" value="Chromosome"/>
</dbReference>
<keyword evidence="5" id="KW-1185">Reference proteome</keyword>
<organism evidence="4 5">
    <name type="scientific">Caulobacter mirabilis</name>
    <dbReference type="NCBI Taxonomy" id="69666"/>
    <lineage>
        <taxon>Bacteria</taxon>
        <taxon>Pseudomonadati</taxon>
        <taxon>Pseudomonadota</taxon>
        <taxon>Alphaproteobacteria</taxon>
        <taxon>Caulobacterales</taxon>
        <taxon>Caulobacteraceae</taxon>
        <taxon>Caulobacter</taxon>
    </lineage>
</organism>
<protein>
    <submittedName>
        <fullName evidence="4">TetR family transcriptional regulator</fullName>
    </submittedName>
</protein>
<dbReference type="Pfam" id="PF00440">
    <property type="entry name" value="TetR_N"/>
    <property type="match status" value="1"/>
</dbReference>
<evidence type="ECO:0000256" key="1">
    <source>
        <dbReference type="ARBA" id="ARBA00023125"/>
    </source>
</evidence>
<dbReference type="InterPro" id="IPR009057">
    <property type="entry name" value="Homeodomain-like_sf"/>
</dbReference>
<dbReference type="PANTHER" id="PTHR30055:SF201">
    <property type="entry name" value="TRANSCRIPTIONAL REGULATORY PROTEIN"/>
    <property type="match status" value="1"/>
</dbReference>
<dbReference type="OrthoDB" id="9808189at2"/>
<evidence type="ECO:0000259" key="3">
    <source>
        <dbReference type="PROSITE" id="PS50977"/>
    </source>
</evidence>
<dbReference type="KEGG" id="cmb:CSW64_19285"/>
<keyword evidence="1 2" id="KW-0238">DNA-binding</keyword>
<dbReference type="GO" id="GO:0000976">
    <property type="term" value="F:transcription cis-regulatory region binding"/>
    <property type="evidence" value="ECO:0007669"/>
    <property type="project" value="TreeGrafter"/>
</dbReference>
<dbReference type="RefSeq" id="WP_099623623.1">
    <property type="nucleotide sequence ID" value="NZ_CP024201.1"/>
</dbReference>
<accession>A0A2D2B281</accession>
<sequence>MSDSAVEARRRPRQARSKATVDAILEAATRILEAGETFTTNHVAERAGVSVGTLYQYFPDKAAIVQTLAARERARQRMAIREGLDGEEPDRAAIRAMLTAFDGREGARRAILAQILRTPTVPGMGDQIDLGVAPFIKAGERPVHAFVLSRAIMGVVRAAVMENSPLLGTQDLEDALVRLVRGYRDASPKRSK</sequence>
<evidence type="ECO:0000256" key="2">
    <source>
        <dbReference type="PROSITE-ProRule" id="PRU00335"/>
    </source>
</evidence>
<dbReference type="Gene3D" id="1.10.357.10">
    <property type="entry name" value="Tetracycline Repressor, domain 2"/>
    <property type="match status" value="1"/>
</dbReference>
<evidence type="ECO:0000313" key="4">
    <source>
        <dbReference type="EMBL" id="ATQ44375.1"/>
    </source>
</evidence>